<dbReference type="CDD" id="cd12797">
    <property type="entry name" value="M23_peptidase"/>
    <property type="match status" value="1"/>
</dbReference>
<dbReference type="InterPro" id="IPR016047">
    <property type="entry name" value="M23ase_b-sheet_dom"/>
</dbReference>
<dbReference type="Proteomes" id="UP001196301">
    <property type="component" value="Unassembled WGS sequence"/>
</dbReference>
<protein>
    <submittedName>
        <fullName evidence="4">M23 family metallopeptidase</fullName>
    </submittedName>
</protein>
<keyword evidence="2" id="KW-0812">Transmembrane</keyword>
<feature type="domain" description="M23ase beta-sheet core" evidence="3">
    <location>
        <begin position="119"/>
        <end position="217"/>
    </location>
</feature>
<name>A0ABS6DYK5_9FIRM</name>
<accession>A0ABS6DYK5</accession>
<gene>
    <name evidence="4" type="ORF">KQI20_10700</name>
</gene>
<proteinExistence type="predicted"/>
<feature type="region of interest" description="Disordered" evidence="1">
    <location>
        <begin position="55"/>
        <end position="89"/>
    </location>
</feature>
<keyword evidence="5" id="KW-1185">Reference proteome</keyword>
<comment type="caution">
    <text evidence="4">The sequence shown here is derived from an EMBL/GenBank/DDBJ whole genome shotgun (WGS) entry which is preliminary data.</text>
</comment>
<sequence length="222" mass="24732">MKKKLLEKDIFYLSLFICICLVAFGGIIFTNKNLNKLVSSKDAVNKDNEINLVENKDDSVPTSTESKQNLEKAKEENKTKEQQTQTKSESKLNYIGTEVLRKYSDDMPSYSKTLDVWEIHKGLDIAAKDGAEIKSILDGTVKSVYSDERYGTSIELSYADGLTVIYSGIKENVSLEKGDAVKEGDCIGYVGNTTNVENEDGTHVHIEAYKNDKAINPLSLLE</sequence>
<dbReference type="PANTHER" id="PTHR21666">
    <property type="entry name" value="PEPTIDASE-RELATED"/>
    <property type="match status" value="1"/>
</dbReference>
<dbReference type="PANTHER" id="PTHR21666:SF291">
    <property type="entry name" value="STAGE II SPORULATION PROTEIN Q"/>
    <property type="match status" value="1"/>
</dbReference>
<evidence type="ECO:0000313" key="5">
    <source>
        <dbReference type="Proteomes" id="UP001196301"/>
    </source>
</evidence>
<feature type="transmembrane region" description="Helical" evidence="2">
    <location>
        <begin position="12"/>
        <end position="30"/>
    </location>
</feature>
<keyword evidence="2" id="KW-0472">Membrane</keyword>
<evidence type="ECO:0000259" key="3">
    <source>
        <dbReference type="Pfam" id="PF01551"/>
    </source>
</evidence>
<dbReference type="Pfam" id="PF01551">
    <property type="entry name" value="Peptidase_M23"/>
    <property type="match status" value="1"/>
</dbReference>
<dbReference type="EMBL" id="JAHLOQ010000032">
    <property type="protein sequence ID" value="MBU5336909.1"/>
    <property type="molecule type" value="Genomic_DNA"/>
</dbReference>
<feature type="compositionally biased region" description="Basic and acidic residues" evidence="1">
    <location>
        <begin position="68"/>
        <end position="81"/>
    </location>
</feature>
<dbReference type="RefSeq" id="WP_216570876.1">
    <property type="nucleotide sequence ID" value="NZ_JAHLOQ010000032.1"/>
</dbReference>
<organism evidence="4 5">
    <name type="scientific">Intestinibacter bartlettii</name>
    <dbReference type="NCBI Taxonomy" id="261299"/>
    <lineage>
        <taxon>Bacteria</taxon>
        <taxon>Bacillati</taxon>
        <taxon>Bacillota</taxon>
        <taxon>Clostridia</taxon>
        <taxon>Peptostreptococcales</taxon>
        <taxon>Peptostreptococcaceae</taxon>
        <taxon>Intestinibacter</taxon>
    </lineage>
</organism>
<reference evidence="4 5" key="1">
    <citation type="submission" date="2021-06" db="EMBL/GenBank/DDBJ databases">
        <authorList>
            <person name="Sun Q."/>
            <person name="Li D."/>
        </authorList>
    </citation>
    <scope>NUCLEOTIDE SEQUENCE [LARGE SCALE GENOMIC DNA]</scope>
    <source>
        <strain evidence="4 5">N19</strain>
    </source>
</reference>
<keyword evidence="2" id="KW-1133">Transmembrane helix</keyword>
<evidence type="ECO:0000256" key="1">
    <source>
        <dbReference type="SAM" id="MobiDB-lite"/>
    </source>
</evidence>
<evidence type="ECO:0000256" key="2">
    <source>
        <dbReference type="SAM" id="Phobius"/>
    </source>
</evidence>
<evidence type="ECO:0000313" key="4">
    <source>
        <dbReference type="EMBL" id="MBU5336909.1"/>
    </source>
</evidence>
<dbReference type="InterPro" id="IPR050570">
    <property type="entry name" value="Cell_wall_metabolism_enzyme"/>
</dbReference>